<feature type="transmembrane region" description="Helical" evidence="1">
    <location>
        <begin position="172"/>
        <end position="191"/>
    </location>
</feature>
<evidence type="ECO:0000256" key="1">
    <source>
        <dbReference type="SAM" id="Phobius"/>
    </source>
</evidence>
<protein>
    <recommendedName>
        <fullName evidence="6">Yip1 domain-containing protein</fullName>
    </recommendedName>
</protein>
<reference evidence="3 5" key="2">
    <citation type="submission" date="2018-08" db="EMBL/GenBank/DDBJ databases">
        <title>Genomic Encyclopedia of Archaeal and Bacterial Type Strains, Phase II (KMG-II): from individual species to whole genera.</title>
        <authorList>
            <person name="Goeker M."/>
        </authorList>
    </citation>
    <scope>NUCLEOTIDE SEQUENCE [LARGE SCALE GENOMIC DNA]</scope>
    <source>
        <strain evidence="3 5">DSM 2261</strain>
    </source>
</reference>
<evidence type="ECO:0000313" key="5">
    <source>
        <dbReference type="Proteomes" id="UP000256345"/>
    </source>
</evidence>
<evidence type="ECO:0000313" key="4">
    <source>
        <dbReference type="Proteomes" id="UP000035579"/>
    </source>
</evidence>
<keyword evidence="1" id="KW-0472">Membrane</keyword>
<organism evidence="2 4">
    <name type="scientific">Archangium gephyra</name>
    <dbReference type="NCBI Taxonomy" id="48"/>
    <lineage>
        <taxon>Bacteria</taxon>
        <taxon>Pseudomonadati</taxon>
        <taxon>Myxococcota</taxon>
        <taxon>Myxococcia</taxon>
        <taxon>Myxococcales</taxon>
        <taxon>Cystobacterineae</taxon>
        <taxon>Archangiaceae</taxon>
        <taxon>Archangium</taxon>
    </lineage>
</organism>
<evidence type="ECO:0000313" key="3">
    <source>
        <dbReference type="EMBL" id="REG34646.1"/>
    </source>
</evidence>
<reference evidence="2 4" key="1">
    <citation type="submission" date="2015-05" db="EMBL/GenBank/DDBJ databases">
        <title>Genome assembly of Archangium gephyra DSM 2261.</title>
        <authorList>
            <person name="Sharma G."/>
            <person name="Subramanian S."/>
        </authorList>
    </citation>
    <scope>NUCLEOTIDE SEQUENCE [LARGE SCALE GENOMIC DNA]</scope>
    <source>
        <strain evidence="2 4">DSM 2261</strain>
    </source>
</reference>
<name>A0AAC8Q7D5_9BACT</name>
<proteinExistence type="predicted"/>
<dbReference type="AlphaFoldDB" id="A0AAC8Q7D5"/>
<keyword evidence="5" id="KW-1185">Reference proteome</keyword>
<keyword evidence="1" id="KW-1133">Transmembrane helix</keyword>
<dbReference type="EMBL" id="QUMU01000003">
    <property type="protein sequence ID" value="REG34646.1"/>
    <property type="molecule type" value="Genomic_DNA"/>
</dbReference>
<dbReference type="Proteomes" id="UP000035579">
    <property type="component" value="Chromosome"/>
</dbReference>
<accession>A0AAC8Q7D5</accession>
<dbReference type="EMBL" id="CP011509">
    <property type="protein sequence ID" value="AKJ01838.1"/>
    <property type="molecule type" value="Genomic_DNA"/>
</dbReference>
<feature type="transmembrane region" description="Helical" evidence="1">
    <location>
        <begin position="140"/>
        <end position="160"/>
    </location>
</feature>
<keyword evidence="1" id="KW-0812">Transmembrane</keyword>
<gene>
    <name evidence="2" type="ORF">AA314_03464</name>
    <name evidence="3" type="ORF">ATI61_103553</name>
</gene>
<dbReference type="RefSeq" id="WP_147332815.1">
    <property type="nucleotide sequence ID" value="NZ_CP011509.1"/>
</dbReference>
<feature type="transmembrane region" description="Helical" evidence="1">
    <location>
        <begin position="82"/>
        <end position="99"/>
    </location>
</feature>
<dbReference type="KEGG" id="age:AA314_03464"/>
<evidence type="ECO:0008006" key="6">
    <source>
        <dbReference type="Google" id="ProtNLM"/>
    </source>
</evidence>
<feature type="transmembrane region" description="Helical" evidence="1">
    <location>
        <begin position="38"/>
        <end position="62"/>
    </location>
</feature>
<sequence length="200" mass="20897">MGSASPAAAVDRLDLIHSLLRAVDRPAREALDMARRPLAATLAPALLGIFLVAASSAAAGFVSSTGLRFIPKLDALRAVFEALLVVIPGTIVFAIYLRLRLTTRVLLAATSIGLLAAGLVATCVMPLMAFLVLVAQDAPLILALPAVFVPGLALATLAALPVRVITSLDSSLAAWWVSRAFAFFLGAVFLLRVHSSFLSL</sequence>
<evidence type="ECO:0000313" key="2">
    <source>
        <dbReference type="EMBL" id="AKJ01838.1"/>
    </source>
</evidence>
<dbReference type="Proteomes" id="UP000256345">
    <property type="component" value="Unassembled WGS sequence"/>
</dbReference>
<feature type="transmembrane region" description="Helical" evidence="1">
    <location>
        <begin position="106"/>
        <end position="134"/>
    </location>
</feature>